<protein>
    <recommendedName>
        <fullName evidence="3">Reverse transcriptase zinc-binding domain-containing protein</fullName>
    </recommendedName>
</protein>
<evidence type="ECO:0000313" key="1">
    <source>
        <dbReference type="EMBL" id="CAA7055077.1"/>
    </source>
</evidence>
<gene>
    <name evidence="1" type="ORF">MERR_LOCUS42313</name>
</gene>
<evidence type="ECO:0000313" key="2">
    <source>
        <dbReference type="Proteomes" id="UP000467841"/>
    </source>
</evidence>
<dbReference type="EMBL" id="CACVBM020001606">
    <property type="protein sequence ID" value="CAA7055077.1"/>
    <property type="molecule type" value="Genomic_DNA"/>
</dbReference>
<keyword evidence="2" id="KW-1185">Reference proteome</keyword>
<accession>A0A6D2KPS0</accession>
<dbReference type="PANTHER" id="PTHR33116:SF86">
    <property type="entry name" value="REVERSE TRANSCRIPTASE DOMAIN-CONTAINING PROTEIN"/>
    <property type="match status" value="1"/>
</dbReference>
<organism evidence="1 2">
    <name type="scientific">Microthlaspi erraticum</name>
    <dbReference type="NCBI Taxonomy" id="1685480"/>
    <lineage>
        <taxon>Eukaryota</taxon>
        <taxon>Viridiplantae</taxon>
        <taxon>Streptophyta</taxon>
        <taxon>Embryophyta</taxon>
        <taxon>Tracheophyta</taxon>
        <taxon>Spermatophyta</taxon>
        <taxon>Magnoliopsida</taxon>
        <taxon>eudicotyledons</taxon>
        <taxon>Gunneridae</taxon>
        <taxon>Pentapetalae</taxon>
        <taxon>rosids</taxon>
        <taxon>malvids</taxon>
        <taxon>Brassicales</taxon>
        <taxon>Brassicaceae</taxon>
        <taxon>Coluteocarpeae</taxon>
        <taxon>Microthlaspi</taxon>
    </lineage>
</organism>
<comment type="caution">
    <text evidence="1">The sequence shown here is derived from an EMBL/GenBank/DDBJ whole genome shotgun (WGS) entry which is preliminary data.</text>
</comment>
<dbReference type="PANTHER" id="PTHR33116">
    <property type="entry name" value="REVERSE TRANSCRIPTASE ZINC-BINDING DOMAIN-CONTAINING PROTEIN-RELATED-RELATED"/>
    <property type="match status" value="1"/>
</dbReference>
<dbReference type="AlphaFoldDB" id="A0A6D2KPS0"/>
<dbReference type="Proteomes" id="UP000467841">
    <property type="component" value="Unassembled WGS sequence"/>
</dbReference>
<evidence type="ECO:0008006" key="3">
    <source>
        <dbReference type="Google" id="ProtNLM"/>
    </source>
</evidence>
<sequence>MFFCKSNEKSCKALKEILRMYEDASGKMISCQKSAITFSKKTSQETKRKAMRILHIHQEGGTGKYLGLPEAFERKKKDLFSSVVDKIRQQAISWSSKLLSSAGKLVLLKSVLSSMPTYSMSCFKLPISLCKRIQSVLTRFWWDANPDKKKMCWIAWHKLTRGKREGGLGIRDIQDFTDAMLGKLSWRILTKPSCLLARILKGKYFPDQSFLECKTSEGGSHGWKGIVIGRNLLKEKIGKVIGNGATTKIWEDPWISTKEPKSGGSISCQESSKI</sequence>
<proteinExistence type="predicted"/>
<dbReference type="OrthoDB" id="1106043at2759"/>
<name>A0A6D2KPS0_9BRAS</name>
<reference evidence="1" key="1">
    <citation type="submission" date="2020-01" db="EMBL/GenBank/DDBJ databases">
        <authorList>
            <person name="Mishra B."/>
        </authorList>
    </citation>
    <scope>NUCLEOTIDE SEQUENCE [LARGE SCALE GENOMIC DNA]</scope>
</reference>